<evidence type="ECO:0000313" key="3">
    <source>
        <dbReference type="EMBL" id="MBJ7542115.1"/>
    </source>
</evidence>
<dbReference type="Pfam" id="PF04307">
    <property type="entry name" value="YdjM"/>
    <property type="match status" value="1"/>
</dbReference>
<dbReference type="RefSeq" id="WP_052037031.1">
    <property type="nucleotide sequence ID" value="NZ_JAEMUK010000002.1"/>
</dbReference>
<evidence type="ECO:0000313" key="4">
    <source>
        <dbReference type="Proteomes" id="UP000623250"/>
    </source>
</evidence>
<accession>A0A8I1GAI4</accession>
<feature type="transmembrane region" description="Helical" evidence="1">
    <location>
        <begin position="112"/>
        <end position="134"/>
    </location>
</feature>
<dbReference type="Proteomes" id="UP000623250">
    <property type="component" value="Unassembled WGS sequence"/>
</dbReference>
<keyword evidence="3" id="KW-0378">Hydrolase</keyword>
<feature type="transmembrane region" description="Helical" evidence="1">
    <location>
        <begin position="82"/>
        <end position="100"/>
    </location>
</feature>
<sequence length="270" mass="29083">MANFNTHLAVAAVGTGLCATGALAGNAAPNSYLLTLTLAGTIGGILPDIDLEKAIPSRILFSALGVIAAFIALFSLEKRYSIAELWIVWLAVYAFVRYVVHWIFHTRTRHRGIFHSLLAGGFFMVLTAVIFARIFGEPAALAWLTGLFVLIGFVIHLALDEIYSVDIEGAQLKKSFGTALKVVDRKSWRASALMGVAFGAVVASAPPSQEFEDIMAPPTVFAFLKERLLPKGNWFGIELPKSVAAEPVKTAADTKSTVTPRLTGYTASKK</sequence>
<keyword evidence="1" id="KW-0812">Transmembrane</keyword>
<dbReference type="InterPro" id="IPR007404">
    <property type="entry name" value="YdjM-like"/>
</dbReference>
<keyword evidence="1" id="KW-0472">Membrane</keyword>
<feature type="transmembrane region" description="Helical" evidence="1">
    <location>
        <begin position="34"/>
        <end position="51"/>
    </location>
</feature>
<feature type="signal peptide" evidence="2">
    <location>
        <begin position="1"/>
        <end position="24"/>
    </location>
</feature>
<evidence type="ECO:0000256" key="1">
    <source>
        <dbReference type="SAM" id="Phobius"/>
    </source>
</evidence>
<organism evidence="3 4">
    <name type="scientific">Rhodomicrobium udaipurense</name>
    <dbReference type="NCBI Taxonomy" id="1202716"/>
    <lineage>
        <taxon>Bacteria</taxon>
        <taxon>Pseudomonadati</taxon>
        <taxon>Pseudomonadota</taxon>
        <taxon>Alphaproteobacteria</taxon>
        <taxon>Hyphomicrobiales</taxon>
        <taxon>Hyphomicrobiaceae</taxon>
        <taxon>Rhodomicrobium</taxon>
    </lineage>
</organism>
<feature type="chain" id="PRO_5034048354" evidence="2">
    <location>
        <begin position="25"/>
        <end position="270"/>
    </location>
</feature>
<keyword evidence="2" id="KW-0732">Signal</keyword>
<dbReference type="AlphaFoldDB" id="A0A8I1GAI4"/>
<comment type="caution">
    <text evidence="3">The sequence shown here is derived from an EMBL/GenBank/DDBJ whole genome shotgun (WGS) entry which is preliminary data.</text>
</comment>
<keyword evidence="1" id="KW-1133">Transmembrane helix</keyword>
<name>A0A8I1GAI4_9HYPH</name>
<evidence type="ECO:0000256" key="2">
    <source>
        <dbReference type="SAM" id="SignalP"/>
    </source>
</evidence>
<reference evidence="3 4" key="1">
    <citation type="submission" date="2020-12" db="EMBL/GenBank/DDBJ databases">
        <title>Revised draft genomes of Rhodomicrobium vannielii ATCC 17100 and Rhodomicrobium udaipurense JA643.</title>
        <authorList>
            <person name="Conners E.M."/>
            <person name="Davenport E.J."/>
            <person name="Bose A."/>
        </authorList>
    </citation>
    <scope>NUCLEOTIDE SEQUENCE [LARGE SCALE GENOMIC DNA]</scope>
    <source>
        <strain evidence="3 4">JA643</strain>
    </source>
</reference>
<dbReference type="EMBL" id="JAEMUK010000002">
    <property type="protein sequence ID" value="MBJ7542115.1"/>
    <property type="molecule type" value="Genomic_DNA"/>
</dbReference>
<feature type="transmembrane region" description="Helical" evidence="1">
    <location>
        <begin position="140"/>
        <end position="159"/>
    </location>
</feature>
<proteinExistence type="predicted"/>
<keyword evidence="4" id="KW-1185">Reference proteome</keyword>
<feature type="transmembrane region" description="Helical" evidence="1">
    <location>
        <begin position="58"/>
        <end position="76"/>
    </location>
</feature>
<dbReference type="GO" id="GO:0016787">
    <property type="term" value="F:hydrolase activity"/>
    <property type="evidence" value="ECO:0007669"/>
    <property type="project" value="UniProtKB-KW"/>
</dbReference>
<gene>
    <name evidence="3" type="ORF">JDN41_00905</name>
</gene>
<protein>
    <submittedName>
        <fullName evidence="3">Metal-dependent hydrolase</fullName>
    </submittedName>
</protein>